<dbReference type="STRING" id="1050202.GCA_000384035_02951"/>
<dbReference type="InterPro" id="IPR013785">
    <property type="entry name" value="Aldolase_TIM"/>
</dbReference>
<gene>
    <name evidence="6" type="ORF">CEP50_06530</name>
</gene>
<evidence type="ECO:0000256" key="2">
    <source>
        <dbReference type="ARBA" id="ARBA00006906"/>
    </source>
</evidence>
<evidence type="ECO:0000256" key="3">
    <source>
        <dbReference type="ARBA" id="ARBA00011233"/>
    </source>
</evidence>
<name>A0A2T0GYV4_ACTMO</name>
<dbReference type="GO" id="GO:0016829">
    <property type="term" value="F:lyase activity"/>
    <property type="evidence" value="ECO:0007669"/>
    <property type="project" value="UniProtKB-KW"/>
</dbReference>
<keyword evidence="4" id="KW-0456">Lyase</keyword>
<comment type="similarity">
    <text evidence="2">Belongs to the KHG/KDPG aldolase family.</text>
</comment>
<comment type="subunit">
    <text evidence="3">Homotrimer.</text>
</comment>
<dbReference type="SUPFAM" id="SSF51569">
    <property type="entry name" value="Aldolase"/>
    <property type="match status" value="1"/>
</dbReference>
<evidence type="ECO:0000256" key="1">
    <source>
        <dbReference type="ARBA" id="ARBA00004761"/>
    </source>
</evidence>
<dbReference type="InterPro" id="IPR000887">
    <property type="entry name" value="Aldlse_KDPG_KHG"/>
</dbReference>
<dbReference type="RefSeq" id="WP_106113032.1">
    <property type="nucleotide sequence ID" value="NZ_PVSR01000005.1"/>
</dbReference>
<reference evidence="6 7" key="1">
    <citation type="submission" date="2018-03" db="EMBL/GenBank/DDBJ databases">
        <title>Actinopolyspora mortivallis from Sahara, screening for active biomolecules.</title>
        <authorList>
            <person name="Selama O."/>
            <person name="Wellington E.M.H."/>
            <person name="Hacene H."/>
        </authorList>
    </citation>
    <scope>NUCLEOTIDE SEQUENCE [LARGE SCALE GENOMIC DNA]</scope>
    <source>
        <strain evidence="6 7">M5A</strain>
    </source>
</reference>
<dbReference type="NCBIfam" id="TIGR01182">
    <property type="entry name" value="eda"/>
    <property type="match status" value="1"/>
</dbReference>
<comment type="caution">
    <text evidence="6">The sequence shown here is derived from an EMBL/GenBank/DDBJ whole genome shotgun (WGS) entry which is preliminary data.</text>
</comment>
<dbReference type="InParanoid" id="A0A2T0GYV4"/>
<dbReference type="Pfam" id="PF01081">
    <property type="entry name" value="Aldolase"/>
    <property type="match status" value="1"/>
</dbReference>
<dbReference type="Gene3D" id="3.20.20.70">
    <property type="entry name" value="Aldolase class I"/>
    <property type="match status" value="1"/>
</dbReference>
<comment type="pathway">
    <text evidence="1">Carbohydrate acid metabolism.</text>
</comment>
<evidence type="ECO:0000256" key="5">
    <source>
        <dbReference type="ARBA" id="ARBA00023277"/>
    </source>
</evidence>
<protein>
    <submittedName>
        <fullName evidence="6">2-dehydro-3-deoxyphosphogluconate aldolase</fullName>
    </submittedName>
</protein>
<organism evidence="6 7">
    <name type="scientific">Actinopolyspora mortivallis</name>
    <dbReference type="NCBI Taxonomy" id="33906"/>
    <lineage>
        <taxon>Bacteria</taxon>
        <taxon>Bacillati</taxon>
        <taxon>Actinomycetota</taxon>
        <taxon>Actinomycetes</taxon>
        <taxon>Actinopolysporales</taxon>
        <taxon>Actinopolysporaceae</taxon>
        <taxon>Actinopolyspora</taxon>
    </lineage>
</organism>
<keyword evidence="5" id="KW-0119">Carbohydrate metabolism</keyword>
<keyword evidence="7" id="KW-1185">Reference proteome</keyword>
<proteinExistence type="inferred from homology"/>
<dbReference type="Proteomes" id="UP000239352">
    <property type="component" value="Unassembled WGS sequence"/>
</dbReference>
<dbReference type="CDD" id="cd00452">
    <property type="entry name" value="KDPG_aldolase"/>
    <property type="match status" value="1"/>
</dbReference>
<dbReference type="PANTHER" id="PTHR30246">
    <property type="entry name" value="2-KETO-3-DEOXY-6-PHOSPHOGLUCONATE ALDOLASE"/>
    <property type="match status" value="1"/>
</dbReference>
<accession>A0A2T0GYV4</accession>
<dbReference type="EMBL" id="PVSR01000005">
    <property type="protein sequence ID" value="PRW64277.1"/>
    <property type="molecule type" value="Genomic_DNA"/>
</dbReference>
<dbReference type="AlphaFoldDB" id="A0A2T0GYV4"/>
<sequence>MYRWQIMSAVAEHGVVAIVRADTAERATDRARHCLEAGLSVLEVSLTTPDATEVVRTLRREHPDALVGAGTVLDAESAHAAVSAGAGFLVAPSLDEEVVRTGHRYGAAVVPGADTPTEIVRALSAGADAVKLFPARAWTPRLVRDVLEPLPQAPVIPTGGITVDDAPEWVAAGAVAVGMGSGLSAGTVEEVSERVTTLRERIRAARR</sequence>
<evidence type="ECO:0000313" key="6">
    <source>
        <dbReference type="EMBL" id="PRW64277.1"/>
    </source>
</evidence>
<evidence type="ECO:0000256" key="4">
    <source>
        <dbReference type="ARBA" id="ARBA00023239"/>
    </source>
</evidence>
<evidence type="ECO:0000313" key="7">
    <source>
        <dbReference type="Proteomes" id="UP000239352"/>
    </source>
</evidence>
<dbReference type="PANTHER" id="PTHR30246:SF1">
    <property type="entry name" value="2-DEHYDRO-3-DEOXY-6-PHOSPHOGALACTONATE ALDOLASE-RELATED"/>
    <property type="match status" value="1"/>
</dbReference>